<keyword evidence="5" id="KW-0472">Membrane</keyword>
<protein>
    <recommendedName>
        <fullName evidence="8">Type II secretion system protein GspG C-terminal domain-containing protein</fullName>
    </recommendedName>
</protein>
<name>A0A1G2SJN1_9BACT</name>
<evidence type="ECO:0000256" key="3">
    <source>
        <dbReference type="ARBA" id="ARBA00022692"/>
    </source>
</evidence>
<evidence type="ECO:0000313" key="6">
    <source>
        <dbReference type="EMBL" id="OHA84839.1"/>
    </source>
</evidence>
<keyword evidence="4" id="KW-1133">Transmembrane helix</keyword>
<dbReference type="PRINTS" id="PR00885">
    <property type="entry name" value="BCTERIALGSPH"/>
</dbReference>
<dbReference type="PANTHER" id="PTHR30093">
    <property type="entry name" value="GENERAL SECRETION PATHWAY PROTEIN G"/>
    <property type="match status" value="1"/>
</dbReference>
<dbReference type="STRING" id="1802730.A2591_00715"/>
<comment type="subcellular location">
    <subcellularLocation>
        <location evidence="1">Membrane</location>
        <topology evidence="1">Single-pass membrane protein</topology>
    </subcellularLocation>
</comment>
<dbReference type="InterPro" id="IPR045584">
    <property type="entry name" value="Pilin-like"/>
</dbReference>
<gene>
    <name evidence="6" type="ORF">A2591_00715</name>
</gene>
<evidence type="ECO:0000313" key="7">
    <source>
        <dbReference type="Proteomes" id="UP000178168"/>
    </source>
</evidence>
<dbReference type="InterPro" id="IPR012902">
    <property type="entry name" value="N_methyl_site"/>
</dbReference>
<keyword evidence="2" id="KW-0488">Methylation</keyword>
<dbReference type="GO" id="GO:0015627">
    <property type="term" value="C:type II protein secretion system complex"/>
    <property type="evidence" value="ECO:0007669"/>
    <property type="project" value="InterPro"/>
</dbReference>
<evidence type="ECO:0000256" key="1">
    <source>
        <dbReference type="ARBA" id="ARBA00004167"/>
    </source>
</evidence>
<evidence type="ECO:0008006" key="8">
    <source>
        <dbReference type="Google" id="ProtNLM"/>
    </source>
</evidence>
<dbReference type="Gene3D" id="3.30.700.10">
    <property type="entry name" value="Glycoprotein, Type 4 Pilin"/>
    <property type="match status" value="1"/>
</dbReference>
<organism evidence="6 7">
    <name type="scientific">Candidatus Yonathbacteria bacterium RIFOXYD1_FULL_52_36</name>
    <dbReference type="NCBI Taxonomy" id="1802730"/>
    <lineage>
        <taxon>Bacteria</taxon>
        <taxon>Candidatus Yonathiibacteriota</taxon>
    </lineage>
</organism>
<sequence length="171" mass="17123">MSNTKRGFTLIELLVVIAIIGVLASVVLASLNTARSKGADAAIKANLNGIRAQAELYYDGTGANTYGATAFAEATCASNATGNILADTNVKAAINSANTSAGGTITTNAYTLTRCGVSTTSWAIATTLKSDTTDAWCIDSSGNSKLVATAASDALTVLGTGTSADPFLCGA</sequence>
<dbReference type="InterPro" id="IPR002416">
    <property type="entry name" value="T2SS_protein-GspH"/>
</dbReference>
<comment type="caution">
    <text evidence="6">The sequence shown here is derived from an EMBL/GenBank/DDBJ whole genome shotgun (WGS) entry which is preliminary data.</text>
</comment>
<dbReference type="PANTHER" id="PTHR30093:SF44">
    <property type="entry name" value="TYPE II SECRETION SYSTEM CORE PROTEIN G"/>
    <property type="match status" value="1"/>
</dbReference>
<evidence type="ECO:0000256" key="5">
    <source>
        <dbReference type="ARBA" id="ARBA00023136"/>
    </source>
</evidence>
<accession>A0A1G2SJN1</accession>
<dbReference type="SUPFAM" id="SSF54523">
    <property type="entry name" value="Pili subunits"/>
    <property type="match status" value="1"/>
</dbReference>
<dbReference type="AlphaFoldDB" id="A0A1G2SJN1"/>
<dbReference type="Proteomes" id="UP000178168">
    <property type="component" value="Unassembled WGS sequence"/>
</dbReference>
<reference evidence="6 7" key="1">
    <citation type="journal article" date="2016" name="Nat. Commun.">
        <title>Thousands of microbial genomes shed light on interconnected biogeochemical processes in an aquifer system.</title>
        <authorList>
            <person name="Anantharaman K."/>
            <person name="Brown C.T."/>
            <person name="Hug L.A."/>
            <person name="Sharon I."/>
            <person name="Castelle C.J."/>
            <person name="Probst A.J."/>
            <person name="Thomas B.C."/>
            <person name="Singh A."/>
            <person name="Wilkins M.J."/>
            <person name="Karaoz U."/>
            <person name="Brodie E.L."/>
            <person name="Williams K.H."/>
            <person name="Hubbard S.S."/>
            <person name="Banfield J.F."/>
        </authorList>
    </citation>
    <scope>NUCLEOTIDE SEQUENCE [LARGE SCALE GENOMIC DNA]</scope>
</reference>
<dbReference type="EMBL" id="MHUZ01000034">
    <property type="protein sequence ID" value="OHA84839.1"/>
    <property type="molecule type" value="Genomic_DNA"/>
</dbReference>
<dbReference type="GO" id="GO:0016020">
    <property type="term" value="C:membrane"/>
    <property type="evidence" value="ECO:0007669"/>
    <property type="project" value="UniProtKB-SubCell"/>
</dbReference>
<dbReference type="NCBIfam" id="TIGR02532">
    <property type="entry name" value="IV_pilin_GFxxxE"/>
    <property type="match status" value="1"/>
</dbReference>
<evidence type="ECO:0000256" key="2">
    <source>
        <dbReference type="ARBA" id="ARBA00022481"/>
    </source>
</evidence>
<dbReference type="PROSITE" id="PS00409">
    <property type="entry name" value="PROKAR_NTER_METHYL"/>
    <property type="match status" value="1"/>
</dbReference>
<evidence type="ECO:0000256" key="4">
    <source>
        <dbReference type="ARBA" id="ARBA00022989"/>
    </source>
</evidence>
<dbReference type="GO" id="GO:0015628">
    <property type="term" value="P:protein secretion by the type II secretion system"/>
    <property type="evidence" value="ECO:0007669"/>
    <property type="project" value="InterPro"/>
</dbReference>
<proteinExistence type="predicted"/>
<keyword evidence="3" id="KW-0812">Transmembrane</keyword>
<dbReference type="Pfam" id="PF07963">
    <property type="entry name" value="N_methyl"/>
    <property type="match status" value="1"/>
</dbReference>